<protein>
    <submittedName>
        <fullName evidence="3">Uncharacterized protein</fullName>
    </submittedName>
</protein>
<feature type="region of interest" description="Disordered" evidence="2">
    <location>
        <begin position="1"/>
        <end position="39"/>
    </location>
</feature>
<dbReference type="EnsemblMetazoa" id="XM_021349049.2">
    <property type="protein sequence ID" value="XP_021204724.1"/>
    <property type="gene ID" value="LOC101737912"/>
</dbReference>
<proteinExistence type="predicted"/>
<keyword evidence="4" id="KW-1185">Reference proteome</keyword>
<feature type="coiled-coil region" evidence="1">
    <location>
        <begin position="559"/>
        <end position="657"/>
    </location>
</feature>
<dbReference type="GeneID" id="101737912"/>
<evidence type="ECO:0000313" key="3">
    <source>
        <dbReference type="EnsemblMetazoa" id="XP_021204724.1"/>
    </source>
</evidence>
<reference evidence="4" key="1">
    <citation type="journal article" date="2008" name="Insect Biochem. Mol. Biol.">
        <title>The genome of a lepidopteran model insect, the silkworm Bombyx mori.</title>
        <authorList>
            <consortium name="International Silkworm Genome Consortium"/>
        </authorList>
    </citation>
    <scope>NUCLEOTIDE SEQUENCE [LARGE SCALE GENOMIC DNA]</scope>
    <source>
        <strain evidence="4">p50T</strain>
    </source>
</reference>
<sequence length="724" mass="83661">MFSKAKRFEPLVAQKNQKKTNVHKKLDSESTKINTKTSSSLCKSRSNTLNSIRPVDGQSQCSSVQSSKSLKFATPKAFKITKAPNSSIKKTLTCPKNKILPQDELVQAQDVEIRNKDQTICEYNKQIEDYKNEIAQLQEILKELATKFRQSHNNIDFNEIDRKLSKLRINNTNCHTEHNAVQGTDAEKVSAMINDMRSRIIELEKKCEALDNEVYDKQMELSSLEEVITVRDSLCKDLQEKLTSNELTLAETQQRLEMVKGHHALALEANESIRREYKIELEALKTKLDEEKQAIISKCKVDQENLKTKHNASIESLKNQMLKEKCEALEQLHSQLIIKEQEMKAKLEQIEESASEKLKICEIQFEERSQSIQEHCSQQEKTIQYLEQEIKELKYTLDLTNNQNSDLKQELNNLKNCKDELSTEKFNFIEEIKTLKDELIEKTINYENEKNKLNLAVEKAIKEKNKFETSLSVTRDIVHVLTLRLRESDSELEQLEDQVQMLTSAKEVLENELTTYKNTLNNTVRECDEYKEALVNILKSKAALTKEHTRIMEHNVTLIESLQNVEKEAYRELGTIKNELIEDVELLKKESNSQIKFLREEVEKKRVLCEMATEHAGQATAAAEQSRVLLAQAAADLSRLENENERYQQQIQDQQSLVVELSLLRQENEELTMTVAKQSSIIDKLKKDLEQSQYTPKSPSVLRKSLKVGKENMQTISPLRERNL</sequence>
<evidence type="ECO:0000256" key="1">
    <source>
        <dbReference type="SAM" id="Coils"/>
    </source>
</evidence>
<dbReference type="AlphaFoldDB" id="A0A8R2DL44"/>
<dbReference type="RefSeq" id="XP_062527753.1">
    <property type="nucleotide sequence ID" value="XM_062671769.1"/>
</dbReference>
<name>A0A8R2DL44_BOMMO</name>
<reference evidence="3" key="2">
    <citation type="submission" date="2022-06" db="UniProtKB">
        <authorList>
            <consortium name="EnsemblMetazoa"/>
        </authorList>
    </citation>
    <scope>IDENTIFICATION</scope>
    <source>
        <strain evidence="3">p50T (Dazao)</strain>
    </source>
</reference>
<organism evidence="3 4">
    <name type="scientific">Bombyx mori</name>
    <name type="common">Silk moth</name>
    <dbReference type="NCBI Taxonomy" id="7091"/>
    <lineage>
        <taxon>Eukaryota</taxon>
        <taxon>Metazoa</taxon>
        <taxon>Ecdysozoa</taxon>
        <taxon>Arthropoda</taxon>
        <taxon>Hexapoda</taxon>
        <taxon>Insecta</taxon>
        <taxon>Pterygota</taxon>
        <taxon>Neoptera</taxon>
        <taxon>Endopterygota</taxon>
        <taxon>Lepidoptera</taxon>
        <taxon>Glossata</taxon>
        <taxon>Ditrysia</taxon>
        <taxon>Bombycoidea</taxon>
        <taxon>Bombycidae</taxon>
        <taxon>Bombycinae</taxon>
        <taxon>Bombyx</taxon>
    </lineage>
</organism>
<evidence type="ECO:0000256" key="2">
    <source>
        <dbReference type="SAM" id="MobiDB-lite"/>
    </source>
</evidence>
<feature type="coiled-coil region" evidence="1">
    <location>
        <begin position="120"/>
        <end position="154"/>
    </location>
</feature>
<dbReference type="Gene3D" id="1.20.1170.10">
    <property type="match status" value="1"/>
</dbReference>
<feature type="coiled-coil region" evidence="1">
    <location>
        <begin position="186"/>
        <end position="294"/>
    </location>
</feature>
<dbReference type="KEGG" id="bmor:101737912"/>
<evidence type="ECO:0000313" key="4">
    <source>
        <dbReference type="Proteomes" id="UP000005204"/>
    </source>
</evidence>
<accession>A0A8R2DL44</accession>
<dbReference type="OMA" id="EMVKGHH"/>
<dbReference type="RefSeq" id="XP_062527752.1">
    <property type="nucleotide sequence ID" value="XM_062671768.1"/>
</dbReference>
<keyword evidence="1" id="KW-0175">Coiled coil</keyword>
<feature type="coiled-coil region" evidence="1">
    <location>
        <begin position="319"/>
        <end position="533"/>
    </location>
</feature>
<dbReference type="SMR" id="A0A8R2DL44"/>
<dbReference type="Proteomes" id="UP000005204">
    <property type="component" value="Unassembled WGS sequence"/>
</dbReference>